<accession>A0A8S3U028</accession>
<keyword evidence="3" id="KW-1185">Reference proteome</keyword>
<feature type="region of interest" description="Disordered" evidence="1">
    <location>
        <begin position="161"/>
        <end position="215"/>
    </location>
</feature>
<dbReference type="AlphaFoldDB" id="A0A8S3U028"/>
<organism evidence="2 3">
    <name type="scientific">Mytilus edulis</name>
    <name type="common">Blue mussel</name>
    <dbReference type="NCBI Taxonomy" id="6550"/>
    <lineage>
        <taxon>Eukaryota</taxon>
        <taxon>Metazoa</taxon>
        <taxon>Spiralia</taxon>
        <taxon>Lophotrochozoa</taxon>
        <taxon>Mollusca</taxon>
        <taxon>Bivalvia</taxon>
        <taxon>Autobranchia</taxon>
        <taxon>Pteriomorphia</taxon>
        <taxon>Mytilida</taxon>
        <taxon>Mytiloidea</taxon>
        <taxon>Mytilidae</taxon>
        <taxon>Mytilinae</taxon>
        <taxon>Mytilus</taxon>
    </lineage>
</organism>
<gene>
    <name evidence="2" type="ORF">MEDL_49335</name>
</gene>
<protein>
    <submittedName>
        <fullName evidence="2">Uncharacterized protein</fullName>
    </submittedName>
</protein>
<feature type="compositionally biased region" description="Polar residues" evidence="1">
    <location>
        <begin position="193"/>
        <end position="215"/>
    </location>
</feature>
<dbReference type="OrthoDB" id="10430292at2759"/>
<name>A0A8S3U028_MYTED</name>
<comment type="caution">
    <text evidence="2">The sequence shown here is derived from an EMBL/GenBank/DDBJ whole genome shotgun (WGS) entry which is preliminary data.</text>
</comment>
<evidence type="ECO:0000313" key="3">
    <source>
        <dbReference type="Proteomes" id="UP000683360"/>
    </source>
</evidence>
<feature type="compositionally biased region" description="Basic and acidic residues" evidence="1">
    <location>
        <begin position="176"/>
        <end position="191"/>
    </location>
</feature>
<sequence length="215" mass="23517">MTTIAPGTIRSYLSSMGLFVEFLIEIGLAKHVVGFQRLSLKIIAKKLKRRAKMRRTVVETEEIVLTKQTTDKPKAAKQLFKKIVSQGCIDKKAALITTGNDPTTMEQALQHAKSSNKQLWVAPKSSSDANEEGCIIKFFEISLNGEHGVTSIVGRDSKDLYESGSIGAPQETPDTINREHTFGNKAAREEETSGTSYNSDQSSNYPVSSDEGTGC</sequence>
<evidence type="ECO:0000313" key="2">
    <source>
        <dbReference type="EMBL" id="CAG2236835.1"/>
    </source>
</evidence>
<dbReference type="EMBL" id="CAJPWZ010002368">
    <property type="protein sequence ID" value="CAG2236835.1"/>
    <property type="molecule type" value="Genomic_DNA"/>
</dbReference>
<proteinExistence type="predicted"/>
<dbReference type="Proteomes" id="UP000683360">
    <property type="component" value="Unassembled WGS sequence"/>
</dbReference>
<reference evidence="2" key="1">
    <citation type="submission" date="2021-03" db="EMBL/GenBank/DDBJ databases">
        <authorList>
            <person name="Bekaert M."/>
        </authorList>
    </citation>
    <scope>NUCLEOTIDE SEQUENCE</scope>
</reference>
<evidence type="ECO:0000256" key="1">
    <source>
        <dbReference type="SAM" id="MobiDB-lite"/>
    </source>
</evidence>